<organism evidence="1 2">
    <name type="scientific">Aureobasidium melanogenum</name>
    <name type="common">Aureobasidium pullulans var. melanogenum</name>
    <dbReference type="NCBI Taxonomy" id="46634"/>
    <lineage>
        <taxon>Eukaryota</taxon>
        <taxon>Fungi</taxon>
        <taxon>Dikarya</taxon>
        <taxon>Ascomycota</taxon>
        <taxon>Pezizomycotina</taxon>
        <taxon>Dothideomycetes</taxon>
        <taxon>Dothideomycetidae</taxon>
        <taxon>Dothideales</taxon>
        <taxon>Saccotheciaceae</taxon>
        <taxon>Aureobasidium</taxon>
    </lineage>
</organism>
<accession>A0A9P8K201</accession>
<sequence length="77" mass="8850">RLKQHPRYQHAHAAYRRLADDSNYSNPNDGPLLDDELLLQAEAFLNSLLPSEVERGYAKLDSHQPLEDEKRAPQVRA</sequence>
<proteinExistence type="predicted"/>
<protein>
    <submittedName>
        <fullName evidence="1">Uncharacterized protein</fullName>
    </submittedName>
</protein>
<evidence type="ECO:0000313" key="2">
    <source>
        <dbReference type="Proteomes" id="UP000767238"/>
    </source>
</evidence>
<dbReference type="AlphaFoldDB" id="A0A9P8K201"/>
<gene>
    <name evidence="1" type="ORF">KCV03_g10390</name>
</gene>
<feature type="non-terminal residue" evidence="1">
    <location>
        <position position="77"/>
    </location>
</feature>
<reference evidence="1" key="1">
    <citation type="journal article" date="2021" name="J Fungi (Basel)">
        <title>Virulence traits and population genomics of the black yeast Aureobasidium melanogenum.</title>
        <authorList>
            <person name="Cernosa A."/>
            <person name="Sun X."/>
            <person name="Gostincar C."/>
            <person name="Fang C."/>
            <person name="Gunde-Cimerman N."/>
            <person name="Song Z."/>
        </authorList>
    </citation>
    <scope>NUCLEOTIDE SEQUENCE</scope>
    <source>
        <strain evidence="1">EXF-8016</strain>
    </source>
</reference>
<evidence type="ECO:0000313" key="1">
    <source>
        <dbReference type="EMBL" id="KAH0208769.1"/>
    </source>
</evidence>
<name>A0A9P8K201_AURME</name>
<dbReference type="Proteomes" id="UP000767238">
    <property type="component" value="Unassembled WGS sequence"/>
</dbReference>
<dbReference type="EMBL" id="JAHFYH010000342">
    <property type="protein sequence ID" value="KAH0208769.1"/>
    <property type="molecule type" value="Genomic_DNA"/>
</dbReference>
<feature type="non-terminal residue" evidence="1">
    <location>
        <position position="1"/>
    </location>
</feature>
<comment type="caution">
    <text evidence="1">The sequence shown here is derived from an EMBL/GenBank/DDBJ whole genome shotgun (WGS) entry which is preliminary data.</text>
</comment>
<reference evidence="1" key="2">
    <citation type="submission" date="2021-08" db="EMBL/GenBank/DDBJ databases">
        <authorList>
            <person name="Gostincar C."/>
            <person name="Sun X."/>
            <person name="Song Z."/>
            <person name="Gunde-Cimerman N."/>
        </authorList>
    </citation>
    <scope>NUCLEOTIDE SEQUENCE</scope>
    <source>
        <strain evidence="1">EXF-8016</strain>
    </source>
</reference>